<evidence type="ECO:0000313" key="9">
    <source>
        <dbReference type="Proteomes" id="UP000828390"/>
    </source>
</evidence>
<dbReference type="Pfam" id="PF08016">
    <property type="entry name" value="PKD_channel"/>
    <property type="match status" value="1"/>
</dbReference>
<keyword evidence="4 6" id="KW-1133">Transmembrane helix</keyword>
<feature type="transmembrane region" description="Helical" evidence="6">
    <location>
        <begin position="25"/>
        <end position="45"/>
    </location>
</feature>
<feature type="transmembrane region" description="Helical" evidence="6">
    <location>
        <begin position="65"/>
        <end position="87"/>
    </location>
</feature>
<evidence type="ECO:0000256" key="4">
    <source>
        <dbReference type="ARBA" id="ARBA00022989"/>
    </source>
</evidence>
<evidence type="ECO:0000259" key="7">
    <source>
        <dbReference type="Pfam" id="PF08016"/>
    </source>
</evidence>
<evidence type="ECO:0000256" key="6">
    <source>
        <dbReference type="SAM" id="Phobius"/>
    </source>
</evidence>
<evidence type="ECO:0000256" key="1">
    <source>
        <dbReference type="ARBA" id="ARBA00004141"/>
    </source>
</evidence>
<evidence type="ECO:0000256" key="2">
    <source>
        <dbReference type="ARBA" id="ARBA00007200"/>
    </source>
</evidence>
<dbReference type="PRINTS" id="PR01433">
    <property type="entry name" value="POLYCYSTIN2"/>
</dbReference>
<dbReference type="EMBL" id="JAIWYP010000008">
    <property type="protein sequence ID" value="KAH3789113.1"/>
    <property type="molecule type" value="Genomic_DNA"/>
</dbReference>
<keyword evidence="9" id="KW-1185">Reference proteome</keyword>
<dbReference type="GO" id="GO:0005262">
    <property type="term" value="F:calcium channel activity"/>
    <property type="evidence" value="ECO:0007669"/>
    <property type="project" value="TreeGrafter"/>
</dbReference>
<reference evidence="8" key="2">
    <citation type="submission" date="2020-11" db="EMBL/GenBank/DDBJ databases">
        <authorList>
            <person name="McCartney M.A."/>
            <person name="Auch B."/>
            <person name="Kono T."/>
            <person name="Mallez S."/>
            <person name="Becker A."/>
            <person name="Gohl D.M."/>
            <person name="Silverstein K.A.T."/>
            <person name="Koren S."/>
            <person name="Bechman K.B."/>
            <person name="Herman A."/>
            <person name="Abrahante J.E."/>
            <person name="Garbe J."/>
        </authorList>
    </citation>
    <scope>NUCLEOTIDE SEQUENCE</scope>
    <source>
        <strain evidence="8">Duluth1</strain>
        <tissue evidence="8">Whole animal</tissue>
    </source>
</reference>
<comment type="similarity">
    <text evidence="2">Belongs to the polycystin family.</text>
</comment>
<dbReference type="AlphaFoldDB" id="A0A9D4F034"/>
<dbReference type="GO" id="GO:0005509">
    <property type="term" value="F:calcium ion binding"/>
    <property type="evidence" value="ECO:0007669"/>
    <property type="project" value="InterPro"/>
</dbReference>
<organism evidence="8 9">
    <name type="scientific">Dreissena polymorpha</name>
    <name type="common">Zebra mussel</name>
    <name type="synonym">Mytilus polymorpha</name>
    <dbReference type="NCBI Taxonomy" id="45954"/>
    <lineage>
        <taxon>Eukaryota</taxon>
        <taxon>Metazoa</taxon>
        <taxon>Spiralia</taxon>
        <taxon>Lophotrochozoa</taxon>
        <taxon>Mollusca</taxon>
        <taxon>Bivalvia</taxon>
        <taxon>Autobranchia</taxon>
        <taxon>Heteroconchia</taxon>
        <taxon>Euheterodonta</taxon>
        <taxon>Imparidentia</taxon>
        <taxon>Neoheterodontei</taxon>
        <taxon>Myida</taxon>
        <taxon>Dreissenoidea</taxon>
        <taxon>Dreissenidae</taxon>
        <taxon>Dreissena</taxon>
    </lineage>
</organism>
<dbReference type="GO" id="GO:0016020">
    <property type="term" value="C:membrane"/>
    <property type="evidence" value="ECO:0007669"/>
    <property type="project" value="UniProtKB-SubCell"/>
</dbReference>
<evidence type="ECO:0000256" key="3">
    <source>
        <dbReference type="ARBA" id="ARBA00022692"/>
    </source>
</evidence>
<protein>
    <recommendedName>
        <fullName evidence="7">Polycystin cation channel PKD1/PKD2 domain-containing protein</fullName>
    </recommendedName>
</protein>
<dbReference type="InterPro" id="IPR003915">
    <property type="entry name" value="PKD_2"/>
</dbReference>
<sequence length="212" mass="24729">MTISKYRSDMKRFVNFSHIVLWDEILGVVLAIIVFMSTIRILEVFATSKKVRNIVKVFEQCGKELFWYGTTFVYILLGFAFFGWFLFGPYLLSYMTIYKCLTTLCLPIIGKSTFTEIDENNPILAKIFFTFYIIAVVFFVLSIFLSILCASIDNVVGNKKEETHTDIIEYIMTKFTKMFNKSGNKGKDVNVPLVRKEYNRPKLYKLYDMANM</sequence>
<name>A0A9D4F034_DREPO</name>
<feature type="domain" description="Polycystin cation channel PKD1/PKD2" evidence="7">
    <location>
        <begin position="3"/>
        <end position="152"/>
    </location>
</feature>
<dbReference type="InterPro" id="IPR051223">
    <property type="entry name" value="Polycystin"/>
</dbReference>
<reference evidence="8" key="1">
    <citation type="journal article" date="2019" name="bioRxiv">
        <title>The Genome of the Zebra Mussel, Dreissena polymorpha: A Resource for Invasive Species Research.</title>
        <authorList>
            <person name="McCartney M.A."/>
            <person name="Auch B."/>
            <person name="Kono T."/>
            <person name="Mallez S."/>
            <person name="Zhang Y."/>
            <person name="Obille A."/>
            <person name="Becker A."/>
            <person name="Abrahante J.E."/>
            <person name="Garbe J."/>
            <person name="Badalamenti J.P."/>
            <person name="Herman A."/>
            <person name="Mangelson H."/>
            <person name="Liachko I."/>
            <person name="Sullivan S."/>
            <person name="Sone E.D."/>
            <person name="Koren S."/>
            <person name="Silverstein K.A.T."/>
            <person name="Beckman K.B."/>
            <person name="Gohl D.M."/>
        </authorList>
    </citation>
    <scope>NUCLEOTIDE SEQUENCE</scope>
    <source>
        <strain evidence="8">Duluth1</strain>
        <tissue evidence="8">Whole animal</tissue>
    </source>
</reference>
<gene>
    <name evidence="8" type="ORF">DPMN_167283</name>
</gene>
<dbReference type="InterPro" id="IPR013122">
    <property type="entry name" value="PKD1_2_channel"/>
</dbReference>
<accession>A0A9D4F034</accession>
<dbReference type="Proteomes" id="UP000828390">
    <property type="component" value="Unassembled WGS sequence"/>
</dbReference>
<keyword evidence="5 6" id="KW-0472">Membrane</keyword>
<feature type="transmembrane region" description="Helical" evidence="6">
    <location>
        <begin position="127"/>
        <end position="150"/>
    </location>
</feature>
<dbReference type="GO" id="GO:0050982">
    <property type="term" value="P:detection of mechanical stimulus"/>
    <property type="evidence" value="ECO:0007669"/>
    <property type="project" value="TreeGrafter"/>
</dbReference>
<keyword evidence="3 6" id="KW-0812">Transmembrane</keyword>
<proteinExistence type="inferred from homology"/>
<dbReference type="PANTHER" id="PTHR10877:SF150">
    <property type="entry name" value="REJ DOMAIN-CONTAINING PROTEIN"/>
    <property type="match status" value="1"/>
</dbReference>
<evidence type="ECO:0000256" key="5">
    <source>
        <dbReference type="ARBA" id="ARBA00023136"/>
    </source>
</evidence>
<dbReference type="PANTHER" id="PTHR10877">
    <property type="entry name" value="POLYCYSTIN FAMILY MEMBER"/>
    <property type="match status" value="1"/>
</dbReference>
<comment type="caution">
    <text evidence="8">The sequence shown here is derived from an EMBL/GenBank/DDBJ whole genome shotgun (WGS) entry which is preliminary data.</text>
</comment>
<comment type="subcellular location">
    <subcellularLocation>
        <location evidence="1">Membrane</location>
        <topology evidence="1">Multi-pass membrane protein</topology>
    </subcellularLocation>
</comment>
<evidence type="ECO:0000313" key="8">
    <source>
        <dbReference type="EMBL" id="KAH3789113.1"/>
    </source>
</evidence>